<keyword evidence="7" id="KW-1185">Reference proteome</keyword>
<dbReference type="Proteomes" id="UP000245207">
    <property type="component" value="Unassembled WGS sequence"/>
</dbReference>
<feature type="region of interest" description="Disordered" evidence="4">
    <location>
        <begin position="25"/>
        <end position="84"/>
    </location>
</feature>
<comment type="subcellular location">
    <subcellularLocation>
        <location evidence="1">Nucleus</location>
    </subcellularLocation>
</comment>
<accession>A0A2U1P8E6</accession>
<feature type="compositionally biased region" description="Polar residues" evidence="4">
    <location>
        <begin position="205"/>
        <end position="214"/>
    </location>
</feature>
<comment type="caution">
    <text evidence="6">The sequence shown here is derived from an EMBL/GenBank/DDBJ whole genome shotgun (WGS) entry which is preliminary data.</text>
</comment>
<comment type="similarity">
    <text evidence="2">Belongs to the BRX family.</text>
</comment>
<evidence type="ECO:0000256" key="3">
    <source>
        <dbReference type="ARBA" id="ARBA00023242"/>
    </source>
</evidence>
<gene>
    <name evidence="6" type="ORF">CTI12_AA181850</name>
</gene>
<reference evidence="6 7" key="1">
    <citation type="journal article" date="2018" name="Mol. Plant">
        <title>The genome of Artemisia annua provides insight into the evolution of Asteraceae family and artemisinin biosynthesis.</title>
        <authorList>
            <person name="Shen Q."/>
            <person name="Zhang L."/>
            <person name="Liao Z."/>
            <person name="Wang S."/>
            <person name="Yan T."/>
            <person name="Shi P."/>
            <person name="Liu M."/>
            <person name="Fu X."/>
            <person name="Pan Q."/>
            <person name="Wang Y."/>
            <person name="Lv Z."/>
            <person name="Lu X."/>
            <person name="Zhang F."/>
            <person name="Jiang W."/>
            <person name="Ma Y."/>
            <person name="Chen M."/>
            <person name="Hao X."/>
            <person name="Li L."/>
            <person name="Tang Y."/>
            <person name="Lv G."/>
            <person name="Zhou Y."/>
            <person name="Sun X."/>
            <person name="Brodelius P.E."/>
            <person name="Rose J.K.C."/>
            <person name="Tang K."/>
        </authorList>
    </citation>
    <scope>NUCLEOTIDE SEQUENCE [LARGE SCALE GENOMIC DNA]</scope>
    <source>
        <strain evidence="7">cv. Huhao1</strain>
        <tissue evidence="6">Leaf</tissue>
    </source>
</reference>
<dbReference type="InterPro" id="IPR044532">
    <property type="entry name" value="BRX-like"/>
</dbReference>
<dbReference type="PANTHER" id="PTHR46058:SF2">
    <property type="entry name" value="PROTEIN BREVIS RADIX-LIKE 3"/>
    <property type="match status" value="1"/>
</dbReference>
<proteinExistence type="inferred from homology"/>
<sequence>MAERLPPGSYDLDSIKIPNGLESSSILLNSDTTGDDQPKSNLVNSSYLTSPMDRTSASVNEALSPTGTFSGFSETKEPIRMSNGNDAFSDVSSLNGAGGAGVDMGNKYMSDHAASQEAQNNGFKPRSPTSNNSNTYNTPDQVEAEWIEQYEPGVYITLVALRDGTRDLKRVRFSRRRFGEHQAETWWSENREKVYERYNVRGSDKSSVSSQTARRSAESLAPPAQY</sequence>
<dbReference type="Pfam" id="PF08381">
    <property type="entry name" value="BRX"/>
    <property type="match status" value="1"/>
</dbReference>
<keyword evidence="3" id="KW-0539">Nucleus</keyword>
<feature type="region of interest" description="Disordered" evidence="4">
    <location>
        <begin position="201"/>
        <end position="226"/>
    </location>
</feature>
<dbReference type="OrthoDB" id="5981550at2759"/>
<dbReference type="AlphaFoldDB" id="A0A2U1P8E6"/>
<dbReference type="EMBL" id="PKPP01001518">
    <property type="protein sequence ID" value="PWA82025.1"/>
    <property type="molecule type" value="Genomic_DNA"/>
</dbReference>
<evidence type="ECO:0000256" key="2">
    <source>
        <dbReference type="ARBA" id="ARBA00009057"/>
    </source>
</evidence>
<evidence type="ECO:0000313" key="6">
    <source>
        <dbReference type="EMBL" id="PWA82025.1"/>
    </source>
</evidence>
<dbReference type="PANTHER" id="PTHR46058">
    <property type="entry name" value="PROTEIN BREVIS RADIX-LIKE 1"/>
    <property type="match status" value="1"/>
</dbReference>
<feature type="compositionally biased region" description="Low complexity" evidence="4">
    <location>
        <begin position="125"/>
        <end position="138"/>
    </location>
</feature>
<feature type="domain" description="BRX" evidence="5">
    <location>
        <begin position="144"/>
        <end position="199"/>
    </location>
</feature>
<evidence type="ECO:0000313" key="7">
    <source>
        <dbReference type="Proteomes" id="UP000245207"/>
    </source>
</evidence>
<dbReference type="InterPro" id="IPR013591">
    <property type="entry name" value="Brevis_radix_dom"/>
</dbReference>
<evidence type="ECO:0000256" key="4">
    <source>
        <dbReference type="SAM" id="MobiDB-lite"/>
    </source>
</evidence>
<dbReference type="GO" id="GO:0005634">
    <property type="term" value="C:nucleus"/>
    <property type="evidence" value="ECO:0007669"/>
    <property type="project" value="UniProtKB-SubCell"/>
</dbReference>
<organism evidence="6 7">
    <name type="scientific">Artemisia annua</name>
    <name type="common">Sweet wormwood</name>
    <dbReference type="NCBI Taxonomy" id="35608"/>
    <lineage>
        <taxon>Eukaryota</taxon>
        <taxon>Viridiplantae</taxon>
        <taxon>Streptophyta</taxon>
        <taxon>Embryophyta</taxon>
        <taxon>Tracheophyta</taxon>
        <taxon>Spermatophyta</taxon>
        <taxon>Magnoliopsida</taxon>
        <taxon>eudicotyledons</taxon>
        <taxon>Gunneridae</taxon>
        <taxon>Pentapetalae</taxon>
        <taxon>asterids</taxon>
        <taxon>campanulids</taxon>
        <taxon>Asterales</taxon>
        <taxon>Asteraceae</taxon>
        <taxon>Asteroideae</taxon>
        <taxon>Anthemideae</taxon>
        <taxon>Artemisiinae</taxon>
        <taxon>Artemisia</taxon>
    </lineage>
</organism>
<feature type="compositionally biased region" description="Polar residues" evidence="4">
    <location>
        <begin position="39"/>
        <end position="73"/>
    </location>
</feature>
<name>A0A2U1P8E6_ARTAN</name>
<protein>
    <recommendedName>
        <fullName evidence="5">BRX domain-containing protein</fullName>
    </recommendedName>
</protein>
<dbReference type="PROSITE" id="PS51514">
    <property type="entry name" value="BRX"/>
    <property type="match status" value="1"/>
</dbReference>
<evidence type="ECO:0000259" key="5">
    <source>
        <dbReference type="PROSITE" id="PS51514"/>
    </source>
</evidence>
<dbReference type="STRING" id="35608.A0A2U1P8E6"/>
<evidence type="ECO:0000256" key="1">
    <source>
        <dbReference type="ARBA" id="ARBA00004123"/>
    </source>
</evidence>
<feature type="region of interest" description="Disordered" evidence="4">
    <location>
        <begin position="113"/>
        <end position="138"/>
    </location>
</feature>